<feature type="non-terminal residue" evidence="2">
    <location>
        <position position="1"/>
    </location>
</feature>
<gene>
    <name evidence="2" type="ORF">AVDCRST_MAG31-833</name>
</gene>
<feature type="region of interest" description="Disordered" evidence="1">
    <location>
        <begin position="93"/>
        <end position="184"/>
    </location>
</feature>
<feature type="compositionally biased region" description="Basic residues" evidence="1">
    <location>
        <begin position="120"/>
        <end position="139"/>
    </location>
</feature>
<name>A0A6J4SYN0_9SPHN</name>
<protein>
    <submittedName>
        <fullName evidence="2">Inner membrane protein of type IV secretion of T-DNA complex, VirB6</fullName>
    </submittedName>
</protein>
<feature type="region of interest" description="Disordered" evidence="1">
    <location>
        <begin position="24"/>
        <end position="46"/>
    </location>
</feature>
<organism evidence="2">
    <name type="scientific">uncultured Sphingomonas sp</name>
    <dbReference type="NCBI Taxonomy" id="158754"/>
    <lineage>
        <taxon>Bacteria</taxon>
        <taxon>Pseudomonadati</taxon>
        <taxon>Pseudomonadota</taxon>
        <taxon>Alphaproteobacteria</taxon>
        <taxon>Sphingomonadales</taxon>
        <taxon>Sphingomonadaceae</taxon>
        <taxon>Sphingomonas</taxon>
        <taxon>environmental samples</taxon>
    </lineage>
</organism>
<reference evidence="2" key="1">
    <citation type="submission" date="2020-02" db="EMBL/GenBank/DDBJ databases">
        <authorList>
            <person name="Meier V. D."/>
        </authorList>
    </citation>
    <scope>NUCLEOTIDE SEQUENCE</scope>
    <source>
        <strain evidence="2">AVDCRST_MAG31</strain>
    </source>
</reference>
<feature type="non-terminal residue" evidence="2">
    <location>
        <position position="410"/>
    </location>
</feature>
<evidence type="ECO:0000256" key="1">
    <source>
        <dbReference type="SAM" id="MobiDB-lite"/>
    </source>
</evidence>
<feature type="compositionally biased region" description="Basic and acidic residues" evidence="1">
    <location>
        <begin position="262"/>
        <end position="278"/>
    </location>
</feature>
<feature type="region of interest" description="Disordered" evidence="1">
    <location>
        <begin position="355"/>
        <end position="410"/>
    </location>
</feature>
<feature type="region of interest" description="Disordered" evidence="1">
    <location>
        <begin position="196"/>
        <end position="282"/>
    </location>
</feature>
<feature type="compositionally biased region" description="Low complexity" evidence="1">
    <location>
        <begin position="219"/>
        <end position="230"/>
    </location>
</feature>
<dbReference type="AlphaFoldDB" id="A0A6J4SYN0"/>
<dbReference type="EMBL" id="CADCWA010000055">
    <property type="protein sequence ID" value="CAA9508737.1"/>
    <property type="molecule type" value="Genomic_DNA"/>
</dbReference>
<sequence length="410" mass="45195">EQLPDPVGRRPSWYRRSAACRRLRQRGRDREGVRPAVRRGRLAGQRADTAAYLVHRAARGEPADRAFQARPQHADAAHAWPRLGADLCHQLGRLPERRMDPSDRRARSGRLRGDGAARLRDRRLRGSARQPVRRRRPGGRSRQGTAAADPDRHHPGSAAGGGLDRRRRAVDGGDAAPARNGRGAAGRAYRLGGAAGARAGVHRHGLVPRNPRPVRRLAQGRGDVRAGAAVHRADRRRGAGAARPDRRGAERRAGQHAGGGDDVPRRGRLRCADGDRPEGQWSHGRRLEHRHEWTRRDCCCSRSSGARLPCHEQQSGHRAGVCCPGRQRRRAGAAGVRPCPRHRCGHACPRQRCVGGAGPRRPGDRAEVRERRHQRSSGFPRLGGRPPRAGNRHPFPRAAARTQCRKAQDM</sequence>
<proteinExistence type="predicted"/>
<feature type="compositionally biased region" description="Low complexity" evidence="1">
    <location>
        <begin position="172"/>
        <end position="184"/>
    </location>
</feature>
<feature type="compositionally biased region" description="Basic and acidic residues" evidence="1">
    <location>
        <begin position="94"/>
        <end position="119"/>
    </location>
</feature>
<feature type="compositionally biased region" description="Basic and acidic residues" evidence="1">
    <location>
        <begin position="243"/>
        <end position="253"/>
    </location>
</feature>
<accession>A0A6J4SYN0</accession>
<feature type="compositionally biased region" description="Basic and acidic residues" evidence="1">
    <location>
        <begin position="361"/>
        <end position="370"/>
    </location>
</feature>
<evidence type="ECO:0000313" key="2">
    <source>
        <dbReference type="EMBL" id="CAA9508737.1"/>
    </source>
</evidence>